<organism evidence="1 3">
    <name type="scientific">Cryptophlebia leucotreta granulosis virus</name>
    <name type="common">ClGV</name>
    <name type="synonym">Cryptophlebia leucotreta granulovirus</name>
    <dbReference type="NCBI Taxonomy" id="35254"/>
    <lineage>
        <taxon>Viruses</taxon>
        <taxon>Viruses incertae sedis</taxon>
        <taxon>Naldaviricetes</taxon>
        <taxon>Lefavirales</taxon>
        <taxon>Baculoviridae</taxon>
        <taxon>Betabaculovirus</taxon>
        <taxon>Betabaculovirus cryleucotretae</taxon>
    </lineage>
</organism>
<reference evidence="2" key="7">
    <citation type="journal article" date="2017" name="Int. J. Mol. Sci.">
        <title>Genome Analysis and Genetic Stability of the Cryptophlebia leucotreta Granulovirus (CrleGV-SA) after 15 Years of Commercial Use as a Biopesticide.</title>
        <authorList>
            <person name="van der Merwe M."/>
            <person name="Jukes M.D."/>
            <person name="Rabalski L."/>
            <person name="Knox C."/>
            <person name="Opoku-Debrah J.K."/>
            <person name="Moore S.D."/>
            <person name="Krejmer-Rabalska M."/>
            <person name="Szewczyk B."/>
            <person name="Hill M.P."/>
        </authorList>
    </citation>
    <scope>NUCLEOTIDE SEQUENCE</scope>
    <source>
        <strain evidence="2">CrleGV-SA</strain>
    </source>
</reference>
<dbReference type="GeneID" id="1724987"/>
<dbReference type="Proteomes" id="UP000203359">
    <property type="component" value="Segment"/>
</dbReference>
<reference evidence="1 3" key="2">
    <citation type="journal article" date="1994" name="J. Gen. Virol.">
        <title>Genome organization of the DNA-binding protein gene region of Cryptophlebia leucotreta granulosis virus is closely related to that of nuclear polyhedrosis viruses.</title>
        <authorList>
            <person name="Jehle J.A."/>
            <person name="Backhaus H."/>
        </authorList>
    </citation>
    <scope>NUCLEOTIDE SEQUENCE [LARGE SCALE GENOMIC DNA]</scope>
    <source>
        <strain evidence="1">CV3</strain>
    </source>
</reference>
<proteinExistence type="predicted"/>
<name>Q7T5Q2_GVCL</name>
<dbReference type="OrthoDB" id="28829at10239"/>
<dbReference type="KEGG" id="vg:1724987"/>
<dbReference type="EMBL" id="MF974563">
    <property type="protein sequence ID" value="AUF82059.1"/>
    <property type="molecule type" value="Genomic_DNA"/>
</dbReference>
<organismHost>
    <name type="scientific">Tortricidae</name>
    <dbReference type="NCBI Taxonomy" id="7139"/>
</organismHost>
<dbReference type="EMBL" id="AY229987">
    <property type="protein sequence ID" value="AAQ21632.1"/>
    <property type="molecule type" value="Genomic_DNA"/>
</dbReference>
<accession>Q7T5Q2</accession>
<reference evidence="1" key="1">
    <citation type="submission" date="1993-12" db="EMBL/GenBank/DDBJ databases">
        <authorList>
            <person name="Jehle J."/>
        </authorList>
    </citation>
    <scope>NUCLEOTIDE SEQUENCE</scope>
    <source>
        <strain evidence="1">CV3</strain>
    </source>
</reference>
<dbReference type="RefSeq" id="NP_891884.1">
    <property type="nucleotide sequence ID" value="NC_005068.1"/>
</dbReference>
<sequence length="109" mass="12670">MSPKIITCYIIISDDERYIDKVLDGLSVICAKYDDTQCYVISVDCVNYSKYNSLINQSFMMSQRYGSIHQLEDSGQRFSFKSFAEAVKWFNGCNGIEYRSCFMDVNYLK</sequence>
<evidence type="ECO:0000313" key="3">
    <source>
        <dbReference type="Proteomes" id="UP000203359"/>
    </source>
</evidence>
<keyword evidence="3" id="KW-1185">Reference proteome</keyword>
<reference evidence="1 3" key="5">
    <citation type="journal article" date="2003" name="Virology">
        <title>The genome of the Cryptophlebia leucotreta granulovirus.</title>
        <authorList>
            <person name="Lange M."/>
            <person name="Jehle J.A."/>
        </authorList>
    </citation>
    <scope>NUCLEOTIDE SEQUENCE [LARGE SCALE GENOMIC DNA]</scope>
    <source>
        <strain evidence="1">CV3</strain>
    </source>
</reference>
<evidence type="ECO:0000313" key="2">
    <source>
        <dbReference type="EMBL" id="AUF82059.1"/>
    </source>
</evidence>
<reference evidence="1 3" key="4">
    <citation type="journal article" date="2002" name="J. Gen. Virol.">
        <title>The expansion of a hypervariable, non-hr ori-like region in the genome of Cryptophlebia leucotreta granulovirus provides in vivo evidence for the utilization of baculovirus non-hr oris during replication.</title>
        <authorList>
            <person name="Jehle J.A."/>
        </authorList>
    </citation>
    <scope>NUCLEOTIDE SEQUENCE [LARGE SCALE GENOMIC DNA]</scope>
    <source>
        <strain evidence="1">CV3</strain>
    </source>
</reference>
<protein>
    <submittedName>
        <fullName evidence="1">Uncharacterized protein</fullName>
    </submittedName>
</protein>
<reference evidence="1" key="6">
    <citation type="submission" date="2003-02" db="EMBL/GenBank/DDBJ databases">
        <authorList>
            <person name="Lange M."/>
            <person name="Jehle J.A."/>
        </authorList>
    </citation>
    <scope>NUCLEOTIDE SEQUENCE</scope>
    <source>
        <strain evidence="1">CV3</strain>
    </source>
</reference>
<evidence type="ECO:0000313" key="1">
    <source>
        <dbReference type="EMBL" id="AAQ21632.1"/>
    </source>
</evidence>
<reference evidence="1 3" key="3">
    <citation type="journal article" date="1994" name="J. Gen. Virol.">
        <title>The granulin gene region of Cryptophlebia leucotreta granulosis virus: sequence analysis and phylogenetic considerations.</title>
        <authorList>
            <person name="Jehle J.A."/>
            <person name="Backhaus H."/>
        </authorList>
    </citation>
    <scope>NUCLEOTIDE SEQUENCE [LARGE SCALE GENOMIC DNA]</scope>
    <source>
        <strain evidence="1">CV3</strain>
    </source>
</reference>